<evidence type="ECO:0000256" key="2">
    <source>
        <dbReference type="ARBA" id="ARBA00023125"/>
    </source>
</evidence>
<dbReference type="AlphaFoldDB" id="A0A9X3DG21"/>
<comment type="caution">
    <text evidence="5">The sequence shown here is derived from an EMBL/GenBank/DDBJ whole genome shotgun (WGS) entry which is preliminary data.</text>
</comment>
<feature type="domain" description="HTH luxR-type" evidence="4">
    <location>
        <begin position="114"/>
        <end position="177"/>
    </location>
</feature>
<evidence type="ECO:0000256" key="1">
    <source>
        <dbReference type="ARBA" id="ARBA00023015"/>
    </source>
</evidence>
<dbReference type="EMBL" id="JAPJUH010000005">
    <property type="protein sequence ID" value="MCX3266587.1"/>
    <property type="molecule type" value="Genomic_DNA"/>
</dbReference>
<keyword evidence="1" id="KW-0805">Transcription regulation</keyword>
<proteinExistence type="predicted"/>
<dbReference type="SUPFAM" id="SSF46894">
    <property type="entry name" value="C-terminal effector domain of the bipartite response regulators"/>
    <property type="match status" value="1"/>
</dbReference>
<dbReference type="GO" id="GO:0003677">
    <property type="term" value="F:DNA binding"/>
    <property type="evidence" value="ECO:0007669"/>
    <property type="project" value="UniProtKB-KW"/>
</dbReference>
<evidence type="ECO:0000313" key="6">
    <source>
        <dbReference type="Proteomes" id="UP001142592"/>
    </source>
</evidence>
<evidence type="ECO:0000313" key="5">
    <source>
        <dbReference type="EMBL" id="MCX3266587.1"/>
    </source>
</evidence>
<organism evidence="5 6">
    <name type="scientific">Pedobacter agri</name>
    <dbReference type="NCBI Taxonomy" id="454586"/>
    <lineage>
        <taxon>Bacteria</taxon>
        <taxon>Pseudomonadati</taxon>
        <taxon>Bacteroidota</taxon>
        <taxon>Sphingobacteriia</taxon>
        <taxon>Sphingobacteriales</taxon>
        <taxon>Sphingobacteriaceae</taxon>
        <taxon>Pedobacter</taxon>
    </lineage>
</organism>
<evidence type="ECO:0000259" key="4">
    <source>
        <dbReference type="PROSITE" id="PS50043"/>
    </source>
</evidence>
<dbReference type="GO" id="GO:0006355">
    <property type="term" value="P:regulation of DNA-templated transcription"/>
    <property type="evidence" value="ECO:0007669"/>
    <property type="project" value="InterPro"/>
</dbReference>
<dbReference type="RefSeq" id="WP_010602173.1">
    <property type="nucleotide sequence ID" value="NZ_JAPJUH010000005.1"/>
</dbReference>
<reference evidence="5" key="1">
    <citation type="submission" date="2022-11" db="EMBL/GenBank/DDBJ databases">
        <authorList>
            <person name="Graham C."/>
            <person name="Newman J.D."/>
        </authorList>
    </citation>
    <scope>NUCLEOTIDE SEQUENCE</scope>
    <source>
        <strain evidence="5">DSM 19486</strain>
    </source>
</reference>
<dbReference type="Proteomes" id="UP001142592">
    <property type="component" value="Unassembled WGS sequence"/>
</dbReference>
<dbReference type="PRINTS" id="PR00038">
    <property type="entry name" value="HTHLUXR"/>
</dbReference>
<dbReference type="SMART" id="SM00421">
    <property type="entry name" value="HTH_LUXR"/>
    <property type="match status" value="1"/>
</dbReference>
<name>A0A9X3DG21_9SPHI</name>
<protein>
    <submittedName>
        <fullName evidence="5">Helix-turn-helix transcriptional regulator</fullName>
    </submittedName>
</protein>
<evidence type="ECO:0000256" key="3">
    <source>
        <dbReference type="ARBA" id="ARBA00023163"/>
    </source>
</evidence>
<accession>A0A9X3DG21</accession>
<dbReference type="CDD" id="cd06170">
    <property type="entry name" value="LuxR_C_like"/>
    <property type="match status" value="1"/>
</dbReference>
<keyword evidence="6" id="KW-1185">Reference proteome</keyword>
<dbReference type="PANTHER" id="PTHR44688">
    <property type="entry name" value="DNA-BINDING TRANSCRIPTIONAL ACTIVATOR DEVR_DOSR"/>
    <property type="match status" value="1"/>
</dbReference>
<dbReference type="PANTHER" id="PTHR44688:SF16">
    <property type="entry name" value="DNA-BINDING TRANSCRIPTIONAL ACTIVATOR DEVR_DOSR"/>
    <property type="match status" value="1"/>
</dbReference>
<dbReference type="InterPro" id="IPR036388">
    <property type="entry name" value="WH-like_DNA-bd_sf"/>
</dbReference>
<dbReference type="InterPro" id="IPR000792">
    <property type="entry name" value="Tscrpt_reg_LuxR_C"/>
</dbReference>
<sequence length="180" mass="20508">MNSLESILSGTGAEFYTHNDIPMVSYQRRQYELSEAPEYIHQSLDNYLTSNPDKARAYREMAGEGKEKEQCVKCLFANLDGVPDLTDDGVFMPEYVDCPNRGSCSWEGIGCLAKRPCQFGLSEREQEIADLADLSNKEIAEKLFLSPYTVSTHLQNVQRKVGVRNKKQLIKIRPSIWKQH</sequence>
<gene>
    <name evidence="5" type="ORF">OQZ29_17650</name>
</gene>
<dbReference type="PROSITE" id="PS50043">
    <property type="entry name" value="HTH_LUXR_2"/>
    <property type="match status" value="1"/>
</dbReference>
<dbReference type="Gene3D" id="1.10.10.10">
    <property type="entry name" value="Winged helix-like DNA-binding domain superfamily/Winged helix DNA-binding domain"/>
    <property type="match status" value="1"/>
</dbReference>
<dbReference type="Pfam" id="PF00196">
    <property type="entry name" value="GerE"/>
    <property type="match status" value="1"/>
</dbReference>
<keyword evidence="3" id="KW-0804">Transcription</keyword>
<keyword evidence="2" id="KW-0238">DNA-binding</keyword>
<dbReference type="InterPro" id="IPR016032">
    <property type="entry name" value="Sig_transdc_resp-reg_C-effctor"/>
</dbReference>